<dbReference type="PANTHER" id="PTHR46825">
    <property type="entry name" value="D-ALANYL-D-ALANINE-CARBOXYPEPTIDASE/ENDOPEPTIDASE AMPH"/>
    <property type="match status" value="1"/>
</dbReference>
<feature type="domain" description="Beta-lactamase-related" evidence="2">
    <location>
        <begin position="107"/>
        <end position="402"/>
    </location>
</feature>
<proteinExistence type="predicted"/>
<dbReference type="Gene3D" id="3.40.710.10">
    <property type="entry name" value="DD-peptidase/beta-lactamase superfamily"/>
    <property type="match status" value="1"/>
</dbReference>
<protein>
    <submittedName>
        <fullName evidence="3">Unannotated protein</fullName>
    </submittedName>
</protein>
<dbReference type="PANTHER" id="PTHR46825:SF7">
    <property type="entry name" value="D-ALANYL-D-ALANINE CARBOXYPEPTIDASE"/>
    <property type="match status" value="1"/>
</dbReference>
<dbReference type="EMBL" id="CAFAAJ010000215">
    <property type="protein sequence ID" value="CAB4823408.1"/>
    <property type="molecule type" value="Genomic_DNA"/>
</dbReference>
<sequence length="434" mass="45607">MARFPRSLAVLVPLAALVAGCGPVSRSAPVATESSSTSSTAPVVPSTVSPSTVASTVASTVRAPASTAEPTTTAPAAAPTANPEVLRTAEERVLARFREHAASLLRNGYQAVGIAIERDGKVLGTVTAGKDPRGRPLANTARFRLASVSKVLLATLVMQLVEEGTLRLDTPVADQWGGRFPVGNRRARSITVRQLLQHTSGLDRMWNTFFKDPATDWRNSARLTLASRLYAEPGTRYRYSNANFVVLGALAERVTGGRLATLINNRVLAPLGIAPSSMIRTKVTDSTGPAYVVTPGRTYLEALGPAGSWTLSPSEVALVLEALNPNAPSSLLTRPSRLAMQPPCVGDPRPAGQTDKERYGLGLLSNGDLWGHTGTIEGARAAAFVLPNGYVIVLLAATEAVPLGERLLRVFSDEIAALRALPGGTEDVPACLAA</sequence>
<dbReference type="InterPro" id="IPR001466">
    <property type="entry name" value="Beta-lactam-related"/>
</dbReference>
<dbReference type="InterPro" id="IPR012338">
    <property type="entry name" value="Beta-lactam/transpept-like"/>
</dbReference>
<evidence type="ECO:0000313" key="3">
    <source>
        <dbReference type="EMBL" id="CAB4823408.1"/>
    </source>
</evidence>
<dbReference type="AlphaFoldDB" id="A0A6J6ZSK0"/>
<feature type="region of interest" description="Disordered" evidence="1">
    <location>
        <begin position="27"/>
        <end position="81"/>
    </location>
</feature>
<accession>A0A6J6ZSK0</accession>
<evidence type="ECO:0000256" key="1">
    <source>
        <dbReference type="SAM" id="MobiDB-lite"/>
    </source>
</evidence>
<gene>
    <name evidence="3" type="ORF">UFOPK3001_02320</name>
</gene>
<organism evidence="3">
    <name type="scientific">freshwater metagenome</name>
    <dbReference type="NCBI Taxonomy" id="449393"/>
    <lineage>
        <taxon>unclassified sequences</taxon>
        <taxon>metagenomes</taxon>
        <taxon>ecological metagenomes</taxon>
    </lineage>
</organism>
<dbReference type="Pfam" id="PF00144">
    <property type="entry name" value="Beta-lactamase"/>
    <property type="match status" value="1"/>
</dbReference>
<dbReference type="InterPro" id="IPR050491">
    <property type="entry name" value="AmpC-like"/>
</dbReference>
<reference evidence="3" key="1">
    <citation type="submission" date="2020-05" db="EMBL/GenBank/DDBJ databases">
        <authorList>
            <person name="Chiriac C."/>
            <person name="Salcher M."/>
            <person name="Ghai R."/>
            <person name="Kavagutti S V."/>
        </authorList>
    </citation>
    <scope>NUCLEOTIDE SEQUENCE</scope>
</reference>
<dbReference type="PROSITE" id="PS51257">
    <property type="entry name" value="PROKAR_LIPOPROTEIN"/>
    <property type="match status" value="1"/>
</dbReference>
<evidence type="ECO:0000259" key="2">
    <source>
        <dbReference type="Pfam" id="PF00144"/>
    </source>
</evidence>
<name>A0A6J6ZSK0_9ZZZZ</name>
<dbReference type="SUPFAM" id="SSF56601">
    <property type="entry name" value="beta-lactamase/transpeptidase-like"/>
    <property type="match status" value="1"/>
</dbReference>